<feature type="domain" description="HTH lysR-type" evidence="5">
    <location>
        <begin position="4"/>
        <end position="61"/>
    </location>
</feature>
<dbReference type="InterPro" id="IPR036388">
    <property type="entry name" value="WH-like_DNA-bd_sf"/>
</dbReference>
<dbReference type="Gene3D" id="3.40.190.290">
    <property type="match status" value="1"/>
</dbReference>
<dbReference type="PANTHER" id="PTHR30126:SF64">
    <property type="entry name" value="HTH-TYPE TRANSCRIPTIONAL REGULATOR CITR"/>
    <property type="match status" value="1"/>
</dbReference>
<dbReference type="RefSeq" id="WP_342769984.1">
    <property type="nucleotide sequence ID" value="NZ_QGTQ01000005.1"/>
</dbReference>
<sequence>MSMMNMEWYRIFLHTARVGNLTRAAQELHITQPSVSYAIKQLEEALGVKLFDRLSKGVALTSEGRTLLDYVEKSFTLLDNGEKQIASLRNYASGELRIGASGPIIKHLLLTPLDELRSQHPNVRIRLFQGNTADIRTRLVEGQIDLGFVHLPYVDPELQIKPLTAIQGCFVVGPAYKELARQPITPADLNKLPLLFLSRGSHTRQFIERWFAEQGIAVEVDMELNSSEMLVELARHGYGAAYVTRSFVQQELRDEALFELTTTAPIPERFIGVATRSSASLSLIADHYMGLLSATF</sequence>
<dbReference type="PANTHER" id="PTHR30126">
    <property type="entry name" value="HTH-TYPE TRANSCRIPTIONAL REGULATOR"/>
    <property type="match status" value="1"/>
</dbReference>
<evidence type="ECO:0000313" key="6">
    <source>
        <dbReference type="EMBL" id="PWW05199.1"/>
    </source>
</evidence>
<dbReference type="CDD" id="cd05466">
    <property type="entry name" value="PBP2_LTTR_substrate"/>
    <property type="match status" value="1"/>
</dbReference>
<dbReference type="GO" id="GO:0003700">
    <property type="term" value="F:DNA-binding transcription factor activity"/>
    <property type="evidence" value="ECO:0007669"/>
    <property type="project" value="InterPro"/>
</dbReference>
<dbReference type="InterPro" id="IPR036390">
    <property type="entry name" value="WH_DNA-bd_sf"/>
</dbReference>
<reference evidence="6 7" key="1">
    <citation type="submission" date="2018-05" db="EMBL/GenBank/DDBJ databases">
        <title>Genomic Encyclopedia of Type Strains, Phase III (KMG-III): the genomes of soil and plant-associated and newly described type strains.</title>
        <authorList>
            <person name="Whitman W."/>
        </authorList>
    </citation>
    <scope>NUCLEOTIDE SEQUENCE [LARGE SCALE GENOMIC DNA]</scope>
    <source>
        <strain evidence="6 7">CECT 5696</strain>
    </source>
</reference>
<evidence type="ECO:0000259" key="5">
    <source>
        <dbReference type="PROSITE" id="PS50931"/>
    </source>
</evidence>
<protein>
    <submittedName>
        <fullName evidence="6">DNA-binding transcriptional LysR family regulator</fullName>
    </submittedName>
</protein>
<name>A0A2V2YVS4_9BACL</name>
<dbReference type="SUPFAM" id="SSF46785">
    <property type="entry name" value="Winged helix' DNA-binding domain"/>
    <property type="match status" value="1"/>
</dbReference>
<gene>
    <name evidence="6" type="ORF">DFQ01_105183</name>
</gene>
<dbReference type="Pfam" id="PF00126">
    <property type="entry name" value="HTH_1"/>
    <property type="match status" value="1"/>
</dbReference>
<dbReference type="InterPro" id="IPR005119">
    <property type="entry name" value="LysR_subst-bd"/>
</dbReference>
<dbReference type="AlphaFoldDB" id="A0A2V2YVS4"/>
<evidence type="ECO:0000313" key="7">
    <source>
        <dbReference type="Proteomes" id="UP000246635"/>
    </source>
</evidence>
<dbReference type="Pfam" id="PF03466">
    <property type="entry name" value="LysR_substrate"/>
    <property type="match status" value="1"/>
</dbReference>
<dbReference type="FunFam" id="1.10.10.10:FF:000001">
    <property type="entry name" value="LysR family transcriptional regulator"/>
    <property type="match status" value="1"/>
</dbReference>
<proteinExistence type="inferred from homology"/>
<dbReference type="GO" id="GO:0000976">
    <property type="term" value="F:transcription cis-regulatory region binding"/>
    <property type="evidence" value="ECO:0007669"/>
    <property type="project" value="TreeGrafter"/>
</dbReference>
<evidence type="ECO:0000256" key="3">
    <source>
        <dbReference type="ARBA" id="ARBA00023125"/>
    </source>
</evidence>
<comment type="caution">
    <text evidence="6">The sequence shown here is derived from an EMBL/GenBank/DDBJ whole genome shotgun (WGS) entry which is preliminary data.</text>
</comment>
<dbReference type="EMBL" id="QGTQ01000005">
    <property type="protein sequence ID" value="PWW05199.1"/>
    <property type="molecule type" value="Genomic_DNA"/>
</dbReference>
<evidence type="ECO:0000256" key="2">
    <source>
        <dbReference type="ARBA" id="ARBA00023015"/>
    </source>
</evidence>
<dbReference type="InterPro" id="IPR000847">
    <property type="entry name" value="LysR_HTH_N"/>
</dbReference>
<evidence type="ECO:0000256" key="1">
    <source>
        <dbReference type="ARBA" id="ARBA00009437"/>
    </source>
</evidence>
<accession>A0A2V2YVS4</accession>
<comment type="similarity">
    <text evidence="1">Belongs to the LysR transcriptional regulatory family.</text>
</comment>
<keyword evidence="4" id="KW-0804">Transcription</keyword>
<keyword evidence="7" id="KW-1185">Reference proteome</keyword>
<evidence type="ECO:0000256" key="4">
    <source>
        <dbReference type="ARBA" id="ARBA00023163"/>
    </source>
</evidence>
<dbReference type="PRINTS" id="PR00039">
    <property type="entry name" value="HTHLYSR"/>
</dbReference>
<dbReference type="PROSITE" id="PS50931">
    <property type="entry name" value="HTH_LYSR"/>
    <property type="match status" value="1"/>
</dbReference>
<dbReference type="Proteomes" id="UP000246635">
    <property type="component" value="Unassembled WGS sequence"/>
</dbReference>
<keyword evidence="2" id="KW-0805">Transcription regulation</keyword>
<dbReference type="Gene3D" id="1.10.10.10">
    <property type="entry name" value="Winged helix-like DNA-binding domain superfamily/Winged helix DNA-binding domain"/>
    <property type="match status" value="1"/>
</dbReference>
<organism evidence="6 7">
    <name type="scientific">Paenibacillus cellulosilyticus</name>
    <dbReference type="NCBI Taxonomy" id="375489"/>
    <lineage>
        <taxon>Bacteria</taxon>
        <taxon>Bacillati</taxon>
        <taxon>Bacillota</taxon>
        <taxon>Bacilli</taxon>
        <taxon>Bacillales</taxon>
        <taxon>Paenibacillaceae</taxon>
        <taxon>Paenibacillus</taxon>
    </lineage>
</organism>
<dbReference type="SUPFAM" id="SSF53850">
    <property type="entry name" value="Periplasmic binding protein-like II"/>
    <property type="match status" value="1"/>
</dbReference>
<keyword evidence="3 6" id="KW-0238">DNA-binding</keyword>